<dbReference type="EMBL" id="JAJSOW010000107">
    <property type="protein sequence ID" value="KAI9156809.1"/>
    <property type="molecule type" value="Genomic_DNA"/>
</dbReference>
<accession>A0AAD5NGE1</accession>
<evidence type="ECO:0000256" key="5">
    <source>
        <dbReference type="ARBA" id="ARBA00012139"/>
    </source>
</evidence>
<evidence type="ECO:0000256" key="1">
    <source>
        <dbReference type="ARBA" id="ARBA00002235"/>
    </source>
</evidence>
<dbReference type="AlphaFoldDB" id="A0AAD5NGE1"/>
<dbReference type="PANTHER" id="PTHR10362">
    <property type="entry name" value="HISTIDINE AMMONIA-LYASE"/>
    <property type="match status" value="1"/>
</dbReference>
<sequence length="85" mass="8812">MRPCLPLRVTVTKSGDIVPLSYIAGLLTGRPNSKAIGSNGQALDPTEAFRLAGIDGGCFELQPKEGLALVNSTAVVSGLASRILF</sequence>
<comment type="similarity">
    <text evidence="3">Belongs to the PAL/histidase family.</text>
</comment>
<dbReference type="InterPro" id="IPR024083">
    <property type="entry name" value="Fumarase/histidase_N"/>
</dbReference>
<protein>
    <recommendedName>
        <fullName evidence="5">phenylalanine ammonia-lyase</fullName>
        <ecNumber evidence="5">4.3.1.24</ecNumber>
    </recommendedName>
</protein>
<organism evidence="8 9">
    <name type="scientific">Acer negundo</name>
    <name type="common">Box elder</name>
    <dbReference type="NCBI Taxonomy" id="4023"/>
    <lineage>
        <taxon>Eukaryota</taxon>
        <taxon>Viridiplantae</taxon>
        <taxon>Streptophyta</taxon>
        <taxon>Embryophyta</taxon>
        <taxon>Tracheophyta</taxon>
        <taxon>Spermatophyta</taxon>
        <taxon>Magnoliopsida</taxon>
        <taxon>eudicotyledons</taxon>
        <taxon>Gunneridae</taxon>
        <taxon>Pentapetalae</taxon>
        <taxon>rosids</taxon>
        <taxon>malvids</taxon>
        <taxon>Sapindales</taxon>
        <taxon>Sapindaceae</taxon>
        <taxon>Hippocastanoideae</taxon>
        <taxon>Acereae</taxon>
        <taxon>Acer</taxon>
    </lineage>
</organism>
<dbReference type="Pfam" id="PF00221">
    <property type="entry name" value="Lyase_aromatic"/>
    <property type="match status" value="1"/>
</dbReference>
<reference evidence="8" key="1">
    <citation type="journal article" date="2022" name="Plant J.">
        <title>Strategies of tolerance reflected in two North American maple genomes.</title>
        <authorList>
            <person name="McEvoy S.L."/>
            <person name="Sezen U.U."/>
            <person name="Trouern-Trend A."/>
            <person name="McMahon S.M."/>
            <person name="Schaberg P.G."/>
            <person name="Yang J."/>
            <person name="Wegrzyn J.L."/>
            <person name="Swenson N.G."/>
        </authorList>
    </citation>
    <scope>NUCLEOTIDE SEQUENCE</scope>
    <source>
        <strain evidence="8">91603</strain>
    </source>
</reference>
<dbReference type="InterPro" id="IPR008948">
    <property type="entry name" value="L-Aspartase-like"/>
</dbReference>
<comment type="catalytic activity">
    <reaction evidence="7">
        <text>L-phenylalanine = (E)-cinnamate + NH4(+)</text>
        <dbReference type="Rhea" id="RHEA:21384"/>
        <dbReference type="ChEBI" id="CHEBI:15669"/>
        <dbReference type="ChEBI" id="CHEBI:28938"/>
        <dbReference type="ChEBI" id="CHEBI:58095"/>
        <dbReference type="EC" id="4.3.1.24"/>
    </reaction>
</comment>
<evidence type="ECO:0000256" key="3">
    <source>
        <dbReference type="ARBA" id="ARBA00007238"/>
    </source>
</evidence>
<evidence type="ECO:0000313" key="8">
    <source>
        <dbReference type="EMBL" id="KAI9156809.1"/>
    </source>
</evidence>
<dbReference type="GO" id="GO:0006559">
    <property type="term" value="P:L-phenylalanine catabolic process"/>
    <property type="evidence" value="ECO:0007669"/>
    <property type="project" value="UniProtKB-KW"/>
</dbReference>
<evidence type="ECO:0000313" key="9">
    <source>
        <dbReference type="Proteomes" id="UP001064489"/>
    </source>
</evidence>
<evidence type="ECO:0000256" key="2">
    <source>
        <dbReference type="ARBA" id="ARBA00004496"/>
    </source>
</evidence>
<comment type="function">
    <text evidence="1">This is a key enzyme of plant metabolism catalyzing the first reaction in the biosynthesis from L-phenylalanine of a wide variety of natural products based on the phenylpropane skeleton.</text>
</comment>
<keyword evidence="6" id="KW-0585">Phenylalanine catabolism</keyword>
<comment type="caution">
    <text evidence="8">The sequence shown here is derived from an EMBL/GenBank/DDBJ whole genome shotgun (WGS) entry which is preliminary data.</text>
</comment>
<dbReference type="Proteomes" id="UP001064489">
    <property type="component" value="Chromosome 12"/>
</dbReference>
<name>A0AAD5NGE1_ACENE</name>
<dbReference type="InterPro" id="IPR001106">
    <property type="entry name" value="Aromatic_Lyase"/>
</dbReference>
<evidence type="ECO:0000256" key="6">
    <source>
        <dbReference type="ARBA" id="ARBA00023232"/>
    </source>
</evidence>
<dbReference type="EC" id="4.3.1.24" evidence="5"/>
<keyword evidence="9" id="KW-1185">Reference proteome</keyword>
<gene>
    <name evidence="8" type="ORF">LWI28_012559</name>
</gene>
<dbReference type="GO" id="GO:0045548">
    <property type="term" value="F:phenylalanine ammonia-lyase activity"/>
    <property type="evidence" value="ECO:0007669"/>
    <property type="project" value="UniProtKB-EC"/>
</dbReference>
<comment type="subcellular location">
    <subcellularLocation>
        <location evidence="2">Cytoplasm</location>
    </subcellularLocation>
</comment>
<dbReference type="GO" id="GO:0005737">
    <property type="term" value="C:cytoplasm"/>
    <property type="evidence" value="ECO:0007669"/>
    <property type="project" value="UniProtKB-SubCell"/>
</dbReference>
<evidence type="ECO:0000256" key="4">
    <source>
        <dbReference type="ARBA" id="ARBA00011881"/>
    </source>
</evidence>
<dbReference type="SUPFAM" id="SSF48557">
    <property type="entry name" value="L-aspartase-like"/>
    <property type="match status" value="1"/>
</dbReference>
<comment type="subunit">
    <text evidence="4">Homotetramer.</text>
</comment>
<dbReference type="Gene3D" id="1.10.275.10">
    <property type="entry name" value="Fumarase/aspartase (N-terminal domain)"/>
    <property type="match status" value="1"/>
</dbReference>
<proteinExistence type="inferred from homology"/>
<reference evidence="8" key="2">
    <citation type="submission" date="2023-02" db="EMBL/GenBank/DDBJ databases">
        <authorList>
            <person name="Swenson N.G."/>
            <person name="Wegrzyn J.L."/>
            <person name="Mcevoy S.L."/>
        </authorList>
    </citation>
    <scope>NUCLEOTIDE SEQUENCE</scope>
    <source>
        <strain evidence="8">91603</strain>
        <tissue evidence="8">Leaf</tissue>
    </source>
</reference>
<evidence type="ECO:0000256" key="7">
    <source>
        <dbReference type="ARBA" id="ARBA00023537"/>
    </source>
</evidence>